<dbReference type="Pfam" id="PF00582">
    <property type="entry name" value="Usp"/>
    <property type="match status" value="1"/>
</dbReference>
<comment type="caution">
    <text evidence="3">The sequence shown here is derived from an EMBL/GenBank/DDBJ whole genome shotgun (WGS) entry which is preliminary data.</text>
</comment>
<dbReference type="Gene3D" id="3.40.50.12370">
    <property type="match status" value="1"/>
</dbReference>
<evidence type="ECO:0000313" key="4">
    <source>
        <dbReference type="Proteomes" id="UP000245391"/>
    </source>
</evidence>
<name>A0A317EWV6_9SPHI</name>
<dbReference type="PANTHER" id="PTHR46268">
    <property type="entry name" value="STRESS RESPONSE PROTEIN NHAX"/>
    <property type="match status" value="1"/>
</dbReference>
<proteinExistence type="inferred from homology"/>
<gene>
    <name evidence="3" type="ORF">DF947_18655</name>
</gene>
<comment type="similarity">
    <text evidence="1">Belongs to the universal stress protein A family.</text>
</comment>
<accession>A0A317EWV6</accession>
<dbReference type="PRINTS" id="PR01438">
    <property type="entry name" value="UNVRSLSTRESS"/>
</dbReference>
<feature type="domain" description="UspA" evidence="2">
    <location>
        <begin position="1"/>
        <end position="151"/>
    </location>
</feature>
<evidence type="ECO:0000313" key="3">
    <source>
        <dbReference type="EMBL" id="PWS30443.1"/>
    </source>
</evidence>
<dbReference type="RefSeq" id="WP_109931748.1">
    <property type="nucleotide sequence ID" value="NZ_QGNY01000007.1"/>
</dbReference>
<dbReference type="PROSITE" id="PS51257">
    <property type="entry name" value="PROKAR_LIPOPROTEIN"/>
    <property type="match status" value="1"/>
</dbReference>
<keyword evidence="4" id="KW-1185">Reference proteome</keyword>
<dbReference type="CDD" id="cd00293">
    <property type="entry name" value="USP-like"/>
    <property type="match status" value="1"/>
</dbReference>
<dbReference type="AlphaFoldDB" id="A0A317EWV6"/>
<sequence length="292" mass="32750">MKKILVPVNFSPATENAAYYASAMACKIGGSVELVHVLPLAVQSSLASSLRFPEYEFERLSTVSQTKLSELSINLEHKIRDSCNVQDFKPRIYGNSLLGNVIDEVGKHFDAGKMDLVVMGITKAPSINRIIGGSTVRSAIKNCELPLLLIPESSKFRSFKKVAFASDLDTGDINYIAVLAEIMRPFQADILIMHSKGPREDMRQHDQKIDCFLSHLTNRIDYPNIYFREVISKSVDDGIDYLLTGAQLDMLVMVHKHHNFFHGLFSGSLTKRMADHIQIPFLVFPPSHEKLI</sequence>
<evidence type="ECO:0000259" key="2">
    <source>
        <dbReference type="Pfam" id="PF00582"/>
    </source>
</evidence>
<evidence type="ECO:0000256" key="1">
    <source>
        <dbReference type="ARBA" id="ARBA00008791"/>
    </source>
</evidence>
<protein>
    <recommendedName>
        <fullName evidence="2">UspA domain-containing protein</fullName>
    </recommendedName>
</protein>
<dbReference type="SUPFAM" id="SSF52402">
    <property type="entry name" value="Adenine nucleotide alpha hydrolases-like"/>
    <property type="match status" value="2"/>
</dbReference>
<reference evidence="4" key="1">
    <citation type="submission" date="2018-05" db="EMBL/GenBank/DDBJ databases">
        <title>Pedobacter paludis sp. nov., isolated from wetland soil.</title>
        <authorList>
            <person name="Zhang Y."/>
        </authorList>
    </citation>
    <scope>NUCLEOTIDE SEQUENCE [LARGE SCALE GENOMIC DNA]</scope>
    <source>
        <strain evidence="4">R-8</strain>
    </source>
</reference>
<dbReference type="EMBL" id="QGNY01000007">
    <property type="protein sequence ID" value="PWS30443.1"/>
    <property type="molecule type" value="Genomic_DNA"/>
</dbReference>
<dbReference type="InterPro" id="IPR006016">
    <property type="entry name" value="UspA"/>
</dbReference>
<dbReference type="Proteomes" id="UP000245391">
    <property type="component" value="Unassembled WGS sequence"/>
</dbReference>
<dbReference type="PANTHER" id="PTHR46268:SF6">
    <property type="entry name" value="UNIVERSAL STRESS PROTEIN UP12"/>
    <property type="match status" value="1"/>
</dbReference>
<organism evidence="3 4">
    <name type="scientific">Pedobacter paludis</name>
    <dbReference type="NCBI Taxonomy" id="2203212"/>
    <lineage>
        <taxon>Bacteria</taxon>
        <taxon>Pseudomonadati</taxon>
        <taxon>Bacteroidota</taxon>
        <taxon>Sphingobacteriia</taxon>
        <taxon>Sphingobacteriales</taxon>
        <taxon>Sphingobacteriaceae</taxon>
        <taxon>Pedobacter</taxon>
    </lineage>
</organism>
<dbReference type="InterPro" id="IPR006015">
    <property type="entry name" value="Universal_stress_UspA"/>
</dbReference>